<dbReference type="RefSeq" id="WP_377004485.1">
    <property type="nucleotide sequence ID" value="NZ_JBHSGG010000028.1"/>
</dbReference>
<feature type="transmembrane region" description="Helical" evidence="5">
    <location>
        <begin position="368"/>
        <end position="389"/>
    </location>
</feature>
<dbReference type="PANTHER" id="PTHR11328:SF24">
    <property type="entry name" value="MAJOR FACILITATOR SUPERFAMILY (MFS) PROFILE DOMAIN-CONTAINING PROTEIN"/>
    <property type="match status" value="1"/>
</dbReference>
<organism evidence="7 8">
    <name type="scientific">Coralloluteibacterium thermophilum</name>
    <dbReference type="NCBI Taxonomy" id="2707049"/>
    <lineage>
        <taxon>Bacteria</taxon>
        <taxon>Pseudomonadati</taxon>
        <taxon>Pseudomonadota</taxon>
        <taxon>Gammaproteobacteria</taxon>
        <taxon>Lysobacterales</taxon>
        <taxon>Lysobacteraceae</taxon>
        <taxon>Coralloluteibacterium</taxon>
    </lineage>
</organism>
<dbReference type="PROSITE" id="PS50850">
    <property type="entry name" value="MFS"/>
    <property type="match status" value="1"/>
</dbReference>
<accession>A0ABV9NJF2</accession>
<feature type="transmembrane region" description="Helical" evidence="5">
    <location>
        <begin position="84"/>
        <end position="101"/>
    </location>
</feature>
<dbReference type="InterPro" id="IPR001927">
    <property type="entry name" value="Na/Gal_symport"/>
</dbReference>
<feature type="transmembrane region" description="Helical" evidence="5">
    <location>
        <begin position="337"/>
        <end position="356"/>
    </location>
</feature>
<dbReference type="Pfam" id="PF13347">
    <property type="entry name" value="MFS_2"/>
    <property type="match status" value="2"/>
</dbReference>
<feature type="transmembrane region" description="Helical" evidence="5">
    <location>
        <begin position="270"/>
        <end position="294"/>
    </location>
</feature>
<evidence type="ECO:0000256" key="4">
    <source>
        <dbReference type="ARBA" id="ARBA00023136"/>
    </source>
</evidence>
<dbReference type="NCBIfam" id="TIGR00792">
    <property type="entry name" value="gph"/>
    <property type="match status" value="1"/>
</dbReference>
<keyword evidence="2 5" id="KW-0812">Transmembrane</keyword>
<feature type="transmembrane region" description="Helical" evidence="5">
    <location>
        <begin position="155"/>
        <end position="176"/>
    </location>
</feature>
<evidence type="ECO:0000256" key="3">
    <source>
        <dbReference type="ARBA" id="ARBA00022989"/>
    </source>
</evidence>
<comment type="similarity">
    <text evidence="1">Belongs to the sodium:galactoside symporter (TC 2.A.2) family.</text>
</comment>
<dbReference type="InterPro" id="IPR039672">
    <property type="entry name" value="MFS_2"/>
</dbReference>
<feature type="transmembrane region" description="Helical" evidence="5">
    <location>
        <begin position="113"/>
        <end position="135"/>
    </location>
</feature>
<feature type="transmembrane region" description="Helical" evidence="5">
    <location>
        <begin position="234"/>
        <end position="258"/>
    </location>
</feature>
<evidence type="ECO:0000256" key="2">
    <source>
        <dbReference type="ARBA" id="ARBA00022692"/>
    </source>
</evidence>
<dbReference type="InterPro" id="IPR020846">
    <property type="entry name" value="MFS_dom"/>
</dbReference>
<dbReference type="Gene3D" id="1.20.1250.20">
    <property type="entry name" value="MFS general substrate transporter like domains"/>
    <property type="match status" value="2"/>
</dbReference>
<dbReference type="PANTHER" id="PTHR11328">
    <property type="entry name" value="MAJOR FACILITATOR SUPERFAMILY DOMAIN-CONTAINING PROTEIN"/>
    <property type="match status" value="1"/>
</dbReference>
<dbReference type="InterPro" id="IPR036259">
    <property type="entry name" value="MFS_trans_sf"/>
</dbReference>
<dbReference type="CDD" id="cd17332">
    <property type="entry name" value="MFS_MelB_like"/>
    <property type="match status" value="1"/>
</dbReference>
<keyword evidence="3 5" id="KW-1133">Transmembrane helix</keyword>
<comment type="caution">
    <text evidence="7">The sequence shown here is derived from an EMBL/GenBank/DDBJ whole genome shotgun (WGS) entry which is preliminary data.</text>
</comment>
<proteinExistence type="inferred from homology"/>
<dbReference type="SUPFAM" id="SSF103473">
    <property type="entry name" value="MFS general substrate transporter"/>
    <property type="match status" value="1"/>
</dbReference>
<sequence>MHSAPQTLSVTEKVGYSLGDLAANLIFQTLITFLAFFYTDVYRIPAGTAATIIFVVGLLGAFVFTPLVGLVADRTHTRWGKFRPWILWTAVPFGVLSLLAFSTPDLGPQGKVIYALVTYTLLVLVYAANNLPYAALSGVLTGNMDQRNSLSAYRFVAVMVAQFIIQVLLLPLVLILGDGDRVQGFQNTMALFAIVGTAFFLITFFTTKERIVPAPEQRSSIREDVGDLVRNRPWLVMLALTILVFVALALKGGMYIYYFQYYLSEAHLAGFLDGIGFNALVAGLNATLSGMGLAGFQWPEDAPTSAFSLFNAGGIVFMIVGIGFSRRLAERFGKRDVFGGALFLATVFLLAFYAYPPDAIGLVFVSQILHGFFYGITIPLLWAMIADVADYSEWKNNRRATAIIFSAMLCGLKIGLSVGGALVAGILAFYGYAAGAETQAEPAVHGIRLAISVYSALPFLLCVGLLFLYEIDKSMETRIERDLDARRLRTAGAR</sequence>
<keyword evidence="8" id="KW-1185">Reference proteome</keyword>
<evidence type="ECO:0000313" key="8">
    <source>
        <dbReference type="Proteomes" id="UP001595892"/>
    </source>
</evidence>
<protein>
    <submittedName>
        <fullName evidence="7">MFS transporter</fullName>
    </submittedName>
</protein>
<evidence type="ECO:0000256" key="5">
    <source>
        <dbReference type="SAM" id="Phobius"/>
    </source>
</evidence>
<evidence type="ECO:0000259" key="6">
    <source>
        <dbReference type="PROSITE" id="PS50850"/>
    </source>
</evidence>
<feature type="transmembrane region" description="Helical" evidence="5">
    <location>
        <begin position="306"/>
        <end position="325"/>
    </location>
</feature>
<evidence type="ECO:0000313" key="7">
    <source>
        <dbReference type="EMBL" id="MFC4728452.1"/>
    </source>
</evidence>
<feature type="transmembrane region" description="Helical" evidence="5">
    <location>
        <begin position="401"/>
        <end position="429"/>
    </location>
</feature>
<feature type="transmembrane region" description="Helical" evidence="5">
    <location>
        <begin position="50"/>
        <end position="72"/>
    </location>
</feature>
<feature type="transmembrane region" description="Helical" evidence="5">
    <location>
        <begin position="21"/>
        <end position="38"/>
    </location>
</feature>
<reference evidence="8" key="1">
    <citation type="journal article" date="2019" name="Int. J. Syst. Evol. Microbiol.">
        <title>The Global Catalogue of Microorganisms (GCM) 10K type strain sequencing project: providing services to taxonomists for standard genome sequencing and annotation.</title>
        <authorList>
            <consortium name="The Broad Institute Genomics Platform"/>
            <consortium name="The Broad Institute Genome Sequencing Center for Infectious Disease"/>
            <person name="Wu L."/>
            <person name="Ma J."/>
        </authorList>
    </citation>
    <scope>NUCLEOTIDE SEQUENCE [LARGE SCALE GENOMIC DNA]</scope>
    <source>
        <strain evidence="8">CGMCC 1.13574</strain>
    </source>
</reference>
<dbReference type="Proteomes" id="UP001595892">
    <property type="component" value="Unassembled WGS sequence"/>
</dbReference>
<feature type="transmembrane region" description="Helical" evidence="5">
    <location>
        <begin position="449"/>
        <end position="469"/>
    </location>
</feature>
<dbReference type="EMBL" id="JBHSGG010000028">
    <property type="protein sequence ID" value="MFC4728452.1"/>
    <property type="molecule type" value="Genomic_DNA"/>
</dbReference>
<name>A0ABV9NJF2_9GAMM</name>
<keyword evidence="4 5" id="KW-0472">Membrane</keyword>
<gene>
    <name evidence="7" type="ORF">ACFO3Q_09760</name>
</gene>
<evidence type="ECO:0000256" key="1">
    <source>
        <dbReference type="ARBA" id="ARBA00009617"/>
    </source>
</evidence>
<feature type="transmembrane region" description="Helical" evidence="5">
    <location>
        <begin position="188"/>
        <end position="206"/>
    </location>
</feature>
<feature type="domain" description="Major facilitator superfamily (MFS) profile" evidence="6">
    <location>
        <begin position="8"/>
        <end position="473"/>
    </location>
</feature>